<gene>
    <name evidence="2" type="ORF">SAMN04488092_1165</name>
</gene>
<accession>A0A1H9JS52</accession>
<dbReference type="AlphaFoldDB" id="A0A1H9JS52"/>
<reference evidence="2 3" key="1">
    <citation type="submission" date="2016-10" db="EMBL/GenBank/DDBJ databases">
        <authorList>
            <person name="de Groot N.N."/>
        </authorList>
    </citation>
    <scope>NUCLEOTIDE SEQUENCE [LARGE SCALE GENOMIC DNA]</scope>
    <source>
        <strain evidence="2 3">DSM 22007</strain>
    </source>
</reference>
<proteinExistence type="predicted"/>
<name>A0A1H9JS52_9RHOB</name>
<dbReference type="STRING" id="657014.SAMN04488092_1165"/>
<evidence type="ECO:0000256" key="1">
    <source>
        <dbReference type="SAM" id="MobiDB-lite"/>
    </source>
</evidence>
<evidence type="ECO:0000313" key="2">
    <source>
        <dbReference type="EMBL" id="SEQ89642.1"/>
    </source>
</evidence>
<sequence>MSDLMRKARTNRLIALRALAARDRNIFSEQYQNRPGRPPMPALQARSGPR</sequence>
<organism evidence="2 3">
    <name type="scientific">Thalassovita taeanensis</name>
    <dbReference type="NCBI Taxonomy" id="657014"/>
    <lineage>
        <taxon>Bacteria</taxon>
        <taxon>Pseudomonadati</taxon>
        <taxon>Pseudomonadota</taxon>
        <taxon>Alphaproteobacteria</taxon>
        <taxon>Rhodobacterales</taxon>
        <taxon>Roseobacteraceae</taxon>
        <taxon>Thalassovita</taxon>
    </lineage>
</organism>
<evidence type="ECO:0000313" key="3">
    <source>
        <dbReference type="Proteomes" id="UP000198634"/>
    </source>
</evidence>
<protein>
    <submittedName>
        <fullName evidence="2">Uncharacterized protein</fullName>
    </submittedName>
</protein>
<dbReference type="Proteomes" id="UP000198634">
    <property type="component" value="Unassembled WGS sequence"/>
</dbReference>
<dbReference type="EMBL" id="FOEP01000016">
    <property type="protein sequence ID" value="SEQ89642.1"/>
    <property type="molecule type" value="Genomic_DNA"/>
</dbReference>
<keyword evidence="3" id="KW-1185">Reference proteome</keyword>
<feature type="region of interest" description="Disordered" evidence="1">
    <location>
        <begin position="28"/>
        <end position="50"/>
    </location>
</feature>
<dbReference type="RefSeq" id="WP_175545361.1">
    <property type="nucleotide sequence ID" value="NZ_FOEP01000016.1"/>
</dbReference>